<dbReference type="SUPFAM" id="SSF46689">
    <property type="entry name" value="Homeodomain-like"/>
    <property type="match status" value="1"/>
</dbReference>
<dbReference type="EMBL" id="LROS01000006">
    <property type="protein sequence ID" value="OBR96185.1"/>
    <property type="molecule type" value="Genomic_DNA"/>
</dbReference>
<evidence type="ECO:0000256" key="1">
    <source>
        <dbReference type="ARBA" id="ARBA00023015"/>
    </source>
</evidence>
<evidence type="ECO:0000256" key="3">
    <source>
        <dbReference type="ARBA" id="ARBA00023163"/>
    </source>
</evidence>
<dbReference type="PROSITE" id="PS50977">
    <property type="entry name" value="HTH_TETR_2"/>
    <property type="match status" value="1"/>
</dbReference>
<dbReference type="RefSeq" id="WP_065077031.1">
    <property type="nucleotide sequence ID" value="NZ_LROS01000006.1"/>
</dbReference>
<evidence type="ECO:0000313" key="6">
    <source>
        <dbReference type="EMBL" id="OBR96185.1"/>
    </source>
</evidence>
<dbReference type="Pfam" id="PF13305">
    <property type="entry name" value="TetR_C_33"/>
    <property type="match status" value="1"/>
</dbReference>
<organism evidence="6 7">
    <name type="scientific">Clostridium ragsdalei P11</name>
    <dbReference type="NCBI Taxonomy" id="1353534"/>
    <lineage>
        <taxon>Bacteria</taxon>
        <taxon>Bacillati</taxon>
        <taxon>Bacillota</taxon>
        <taxon>Clostridia</taxon>
        <taxon>Eubacteriales</taxon>
        <taxon>Clostridiaceae</taxon>
        <taxon>Clostridium</taxon>
    </lineage>
</organism>
<gene>
    <name evidence="6" type="ORF">CLRAG_06360</name>
</gene>
<dbReference type="GO" id="GO:0003677">
    <property type="term" value="F:DNA binding"/>
    <property type="evidence" value="ECO:0007669"/>
    <property type="project" value="UniProtKB-UniRule"/>
</dbReference>
<evidence type="ECO:0000259" key="5">
    <source>
        <dbReference type="PROSITE" id="PS50977"/>
    </source>
</evidence>
<dbReference type="SUPFAM" id="SSF48498">
    <property type="entry name" value="Tetracyclin repressor-like, C-terminal domain"/>
    <property type="match status" value="1"/>
</dbReference>
<dbReference type="InterPro" id="IPR050624">
    <property type="entry name" value="HTH-type_Tx_Regulator"/>
</dbReference>
<comment type="caution">
    <text evidence="6">The sequence shown here is derived from an EMBL/GenBank/DDBJ whole genome shotgun (WGS) entry which is preliminary data.</text>
</comment>
<sequence>MDKEKYHHGNLKEEMIKKGIELLNNSGYEDFSLRKVAKMCSVSHTAPYKHFKNKDELISAIIMEVSKSFENSLNEIVNKYPSDPKKQLVELGKQYVKFMIENPDYFKFIFLSDFSKPVNISKDNTSSYEGGAFQVFKASAINYLKSVYKNTTEEKDLSLDILTMWSVVHGISVLLLNNSIKYDGDYIDLVDKMLNEKIIKIYNTIKLPCNSCK</sequence>
<dbReference type="PRINTS" id="PR00455">
    <property type="entry name" value="HTHTETR"/>
</dbReference>
<proteinExistence type="predicted"/>
<dbReference type="PANTHER" id="PTHR43479:SF20">
    <property type="entry name" value="HTH TETR-TYPE DOMAIN-CONTAINING PROTEIN"/>
    <property type="match status" value="1"/>
</dbReference>
<dbReference type="PANTHER" id="PTHR43479">
    <property type="entry name" value="ACREF/ENVCD OPERON REPRESSOR-RELATED"/>
    <property type="match status" value="1"/>
</dbReference>
<dbReference type="PATRIC" id="fig|1353534.3.peg.643"/>
<accession>A0A1A6B1M6</accession>
<dbReference type="InterPro" id="IPR025996">
    <property type="entry name" value="MT1864/Rv1816-like_C"/>
</dbReference>
<dbReference type="InterPro" id="IPR001647">
    <property type="entry name" value="HTH_TetR"/>
</dbReference>
<dbReference type="InterPro" id="IPR009057">
    <property type="entry name" value="Homeodomain-like_sf"/>
</dbReference>
<dbReference type="Pfam" id="PF00440">
    <property type="entry name" value="TetR_N"/>
    <property type="match status" value="1"/>
</dbReference>
<keyword evidence="1" id="KW-0805">Transcription regulation</keyword>
<dbReference type="Gene3D" id="1.10.357.10">
    <property type="entry name" value="Tetracycline Repressor, domain 2"/>
    <property type="match status" value="1"/>
</dbReference>
<dbReference type="AlphaFoldDB" id="A0A1A6B1M6"/>
<feature type="DNA-binding region" description="H-T-H motif" evidence="4">
    <location>
        <begin position="32"/>
        <end position="51"/>
    </location>
</feature>
<reference evidence="6 7" key="1">
    <citation type="journal article" date="2012" name="Front. Microbiol.">
        <title>Draft Genome Sequence of the Virulent Strain 01-B526 of the Fish Pathogen Aeromonas salmonicida.</title>
        <authorList>
            <person name="Charette S.J."/>
            <person name="Brochu F."/>
            <person name="Boyle B."/>
            <person name="Filion G."/>
            <person name="Tanaka K.H."/>
            <person name="Derome N."/>
        </authorList>
    </citation>
    <scope>NUCLEOTIDE SEQUENCE [LARGE SCALE GENOMIC DNA]</scope>
    <source>
        <strain evidence="6 7">P11</strain>
    </source>
</reference>
<evidence type="ECO:0000313" key="7">
    <source>
        <dbReference type="Proteomes" id="UP000093954"/>
    </source>
</evidence>
<keyword evidence="3" id="KW-0804">Transcription</keyword>
<keyword evidence="7" id="KW-1185">Reference proteome</keyword>
<evidence type="ECO:0000256" key="2">
    <source>
        <dbReference type="ARBA" id="ARBA00023125"/>
    </source>
</evidence>
<dbReference type="Proteomes" id="UP000093954">
    <property type="component" value="Unassembled WGS sequence"/>
</dbReference>
<evidence type="ECO:0000256" key="4">
    <source>
        <dbReference type="PROSITE-ProRule" id="PRU00335"/>
    </source>
</evidence>
<feature type="domain" description="HTH tetR-type" evidence="5">
    <location>
        <begin position="9"/>
        <end position="69"/>
    </location>
</feature>
<name>A0A1A6B1M6_9CLOT</name>
<dbReference type="InterPro" id="IPR036271">
    <property type="entry name" value="Tet_transcr_reg_TetR-rel_C_sf"/>
</dbReference>
<protein>
    <submittedName>
        <fullName evidence="6">DNA-binding transcriptional repressor AcrR</fullName>
    </submittedName>
</protein>
<keyword evidence="2 4" id="KW-0238">DNA-binding</keyword>